<organism evidence="10 11">
    <name type="scientific">Olleya sediminilitoris</name>
    <dbReference type="NCBI Taxonomy" id="2795739"/>
    <lineage>
        <taxon>Bacteria</taxon>
        <taxon>Pseudomonadati</taxon>
        <taxon>Bacteroidota</taxon>
        <taxon>Flavobacteriia</taxon>
        <taxon>Flavobacteriales</taxon>
        <taxon>Flavobacteriaceae</taxon>
    </lineage>
</organism>
<comment type="subcellular location">
    <subcellularLocation>
        <location evidence="1">Cell projection</location>
        <location evidence="1">Cilium</location>
    </subcellularLocation>
    <subcellularLocation>
        <location evidence="2">Cytoplasm</location>
    </subcellularLocation>
</comment>
<dbReference type="Pfam" id="PF13385">
    <property type="entry name" value="Laminin_G_3"/>
    <property type="match status" value="1"/>
</dbReference>
<dbReference type="Gene3D" id="4.10.1080.10">
    <property type="entry name" value="TSP type-3 repeat"/>
    <property type="match status" value="1"/>
</dbReference>
<evidence type="ECO:0000256" key="4">
    <source>
        <dbReference type="ARBA" id="ARBA00022729"/>
    </source>
</evidence>
<reference evidence="10 11" key="1">
    <citation type="submission" date="2020-12" db="EMBL/GenBank/DDBJ databases">
        <title>Olleya sediminilitoris sp. nov., isolated from a tidal flat.</title>
        <authorList>
            <person name="Park S."/>
            <person name="Yoon J.-H."/>
        </authorList>
    </citation>
    <scope>NUCLEOTIDE SEQUENCE [LARGE SCALE GENOMIC DNA]</scope>
    <source>
        <strain evidence="10 11">YSTF-M6</strain>
    </source>
</reference>
<evidence type="ECO:0000256" key="7">
    <source>
        <dbReference type="SAM" id="SignalP"/>
    </source>
</evidence>
<feature type="chain" id="PRO_5046659113" evidence="7">
    <location>
        <begin position="28"/>
        <end position="1904"/>
    </location>
</feature>
<dbReference type="Gene3D" id="2.60.120.200">
    <property type="match status" value="1"/>
</dbReference>
<dbReference type="Gene3D" id="2.60.120.260">
    <property type="entry name" value="Galactose-binding domain-like"/>
    <property type="match status" value="1"/>
</dbReference>
<keyword evidence="5" id="KW-0969">Cilium</keyword>
<keyword evidence="6" id="KW-0966">Cell projection</keyword>
<dbReference type="InterPro" id="IPR053879">
    <property type="entry name" value="HYDIN_VesB_CFA65-like_Ig"/>
</dbReference>
<protein>
    <submittedName>
        <fullName evidence="10">Choice-of-anchor D domain-containing protein</fullName>
    </submittedName>
</protein>
<keyword evidence="3" id="KW-0963">Cytoplasm</keyword>
<dbReference type="NCBIfam" id="TIGR04183">
    <property type="entry name" value="Por_Secre_tail"/>
    <property type="match status" value="1"/>
</dbReference>
<accession>A0ABS1WGK1</accession>
<keyword evidence="11" id="KW-1185">Reference proteome</keyword>
<evidence type="ECO:0000256" key="1">
    <source>
        <dbReference type="ARBA" id="ARBA00004138"/>
    </source>
</evidence>
<evidence type="ECO:0000259" key="8">
    <source>
        <dbReference type="Pfam" id="PF20009"/>
    </source>
</evidence>
<dbReference type="Proteomes" id="UP000605013">
    <property type="component" value="Unassembled WGS sequence"/>
</dbReference>
<dbReference type="InterPro" id="IPR013320">
    <property type="entry name" value="ConA-like_dom_sf"/>
</dbReference>
<gene>
    <name evidence="10" type="ORF">JAO71_00430</name>
</gene>
<dbReference type="InterPro" id="IPR013783">
    <property type="entry name" value="Ig-like_fold"/>
</dbReference>
<dbReference type="Pfam" id="PF20009">
    <property type="entry name" value="GEVED"/>
    <property type="match status" value="2"/>
</dbReference>
<sequence length="1904" mass="205759">MELQINKFHIKYVLVVLLLLAFTKSLAQCNYDINNLGGNDLVDWNGHYISNVTLAGDNSSVINNTNNTTRYTDYTTQSIDVTAGDTYNFSINNYKGGNTWGDVQIRIWIDYNNNGNYTQVFSNNFGQNNNNTHQVTGSFVIAASASTGIAKLRIQAAYCTTCGGNGAVLSANGCDFTNTYRGDVEDYTLNITQVSTTPVVQNDALSVEENSTAGVNNQVDVGSNDYVGTLGGDADDYSLMTGASNGIVTETGTDGVFQYLPNANFSGTDSFTYQLCNQFGTCDSGTVNITVNAAASIVYCNPNRVGNWNTYYITNVSFQGIDNSSTGTGGGTQDYTSESAYVTEGSTVAGAVSVNVSGNSNDEKVFVWVDFNHNGQFDDAGEEFEFDVFGNGNITVPISIDVPSGLYFGDTRMRVLVVSDVRTSFSSCDINYASGEFEDYTINIQNNLTEQEIVVSGNGVNIISGTTTTTTDNFTYFGVYDINSGATTRTFDIQNTGVADLILQAPYVSVVGSVEFTVGSQPSLTTLMPGESTSFTIAFNPDSIASYTAEVSVLSNDVDENPFTFTVQGEGAQTFPDTDGDGVPDNVDIDDDNDGLSDSYESISCNSSSNVTTTDLIFLNETFGAGTNRIQINGNYSGVSTTYCYEDGSGSCPATYNPTSVNDGDYTVHHTVTNNNGITEGIDVDVSDWAEDFWYAGDDHTVGDVNGRMAIFNAAEDPGVFYSQDISGVTVGVPIQFGFYAINLDRIDAPSVNTRNKPEVTIAIYDTSGNLLATESSGLIDPTTPAGDWVEVSASFTSPVSQFTVVLTNSQLGGQGNDLAIDDIFVKQTLCDLDGDGVADLIDLDNDNDGIPNVVELGYIDDNFDATVFNDTTNPWIDANGNGMHDAYEGLTPLDSDGDGIPNHIDLDSDNDGVFDSVEYNGQGDVDVNGDGVGDGSDYQDTVINNTQDNQDGDGLLPIVDNNDNDVDGAFDSDHGTFSYDIPLDSDGDGIPNYLDIDSNDASNDTSNGSDISYSIYASLDTNNDGIVDGNSDVDNDGLLDAFDTNNSVYGSPLDLNDSFSLFFDGRNDYVEDNNVISSGNASIMAWIKSEGDNTLNNNRVVAGQSNFYLMVNDADNSVSVVLNGGVVLTSSDIVTNNIWVHLSATTNGSETILYVNGEAQGAPLGSGGVNSDASNFTIGKLSNVDGNYFHGEIDEVRVFNIALTEEEVQRTVYQELDENQSFNQGKIIPKDISTNAIGSNLVRYYKMDSYKDDITDNKVTPTIDQVTGAKLYNIKDIYFQTAPLPYKTIQDGPWTTSSNWQYGNVWDIDIVANNKDWSIVEINNNISTTASHTNLGLVIQSNKTLSLSGDNFVDNSWYLELNGTLDLPSDSQLIQSITSDLVTGSLGKILRRQEGYANKYRYNYWGTPVGALGATSIVDNNTTTTNPNNTPFNLDMLKDGSGIAIPFTTSYDQVGSLSTYWTYTYQNGFSYYNWLNISETDDIPTGFGYIHKGVGVGTADFQYLFEGKPNNGTVVISATDSGGPGSIGGSTRTTSVLGNPYPSAISVASFIADNSAVISGEVYLWEQWAGDTHVLNQYQGGYATVNNLAGVKAYQFIGLNGDSTESGGGAAEGTKTPTTFLPVAQGFVVEIVNDGDVKFLNSQRVFKTEAANETVFFRQSQNTDINTTSSTTSEDIIKKMRLQLTTADGLGREIVMGFSNITQDDFDYGYDAKAYETFSNDLLMVLETHKMVLQAYSDITPDKVVDLNFIADGNGVYNIKATEFVDFPSDQPVFLLDNFTGTYFDLTQDQGYDFTSQQGEFSDRFDIVFQQAETLSNDHFNISDNAIVYFSSNEGKLFVKQLDQDLKSLTVFNSLGQKILQLQDVKAADLQNGIRLNNTSTGMYVIVLKIDDDTVVNKKIIIE</sequence>
<dbReference type="Pfam" id="PF17963">
    <property type="entry name" value="Big_9"/>
    <property type="match status" value="1"/>
</dbReference>
<comment type="caution">
    <text evidence="10">The sequence shown here is derived from an EMBL/GenBank/DDBJ whole genome shotgun (WGS) entry which is preliminary data.</text>
</comment>
<feature type="signal peptide" evidence="7">
    <location>
        <begin position="1"/>
        <end position="27"/>
    </location>
</feature>
<dbReference type="InterPro" id="IPR026444">
    <property type="entry name" value="Secre_tail"/>
</dbReference>
<evidence type="ECO:0000256" key="3">
    <source>
        <dbReference type="ARBA" id="ARBA00022490"/>
    </source>
</evidence>
<dbReference type="InterPro" id="IPR028974">
    <property type="entry name" value="TSP_type-3_rpt"/>
</dbReference>
<feature type="domain" description="GEVED" evidence="8">
    <location>
        <begin position="105"/>
        <end position="190"/>
    </location>
</feature>
<name>A0ABS1WGK1_9FLAO</name>
<evidence type="ECO:0000313" key="10">
    <source>
        <dbReference type="EMBL" id="MBL7558250.1"/>
    </source>
</evidence>
<dbReference type="SUPFAM" id="SSF49899">
    <property type="entry name" value="Concanavalin A-like lectins/glucanases"/>
    <property type="match status" value="1"/>
</dbReference>
<evidence type="ECO:0000259" key="9">
    <source>
        <dbReference type="Pfam" id="PF22544"/>
    </source>
</evidence>
<feature type="domain" description="GEVED" evidence="8">
    <location>
        <begin position="365"/>
        <end position="443"/>
    </location>
</feature>
<evidence type="ECO:0000256" key="2">
    <source>
        <dbReference type="ARBA" id="ARBA00004496"/>
    </source>
</evidence>
<evidence type="ECO:0000256" key="5">
    <source>
        <dbReference type="ARBA" id="ARBA00023069"/>
    </source>
</evidence>
<dbReference type="EMBL" id="JAEMEF010000001">
    <property type="protein sequence ID" value="MBL7558250.1"/>
    <property type="molecule type" value="Genomic_DNA"/>
</dbReference>
<dbReference type="Gene3D" id="2.60.40.10">
    <property type="entry name" value="Immunoglobulins"/>
    <property type="match status" value="1"/>
</dbReference>
<feature type="domain" description="HYDIN/VesB/CFA65-like Ig-like" evidence="9">
    <location>
        <begin position="485"/>
        <end position="570"/>
    </location>
</feature>
<dbReference type="Pfam" id="PF22544">
    <property type="entry name" value="HYDIN_VesB_CFA65-like_Ig"/>
    <property type="match status" value="1"/>
</dbReference>
<proteinExistence type="predicted"/>
<keyword evidence="4 7" id="KW-0732">Signal</keyword>
<dbReference type="RefSeq" id="WP_202998424.1">
    <property type="nucleotide sequence ID" value="NZ_JAEMEF010000001.1"/>
</dbReference>
<evidence type="ECO:0000313" key="11">
    <source>
        <dbReference type="Proteomes" id="UP000605013"/>
    </source>
</evidence>
<evidence type="ECO:0000256" key="6">
    <source>
        <dbReference type="ARBA" id="ARBA00023273"/>
    </source>
</evidence>
<dbReference type="NCBIfam" id="NF012200">
    <property type="entry name" value="choice_anch_D"/>
    <property type="match status" value="1"/>
</dbReference>
<dbReference type="InterPro" id="IPR045474">
    <property type="entry name" value="GEVED"/>
</dbReference>